<evidence type="ECO:0000313" key="5">
    <source>
        <dbReference type="EMBL" id="KUF92441.1"/>
    </source>
</evidence>
<comment type="subcellular location">
    <subcellularLocation>
        <location evidence="1">Cytoplasm</location>
    </subcellularLocation>
</comment>
<gene>
    <name evidence="5" type="ORF">AM588_10005828</name>
</gene>
<evidence type="ECO:0000256" key="1">
    <source>
        <dbReference type="ARBA" id="ARBA00004496"/>
    </source>
</evidence>
<evidence type="ECO:0000256" key="4">
    <source>
        <dbReference type="SAM" id="MobiDB-lite"/>
    </source>
</evidence>
<keyword evidence="3" id="KW-0175">Coiled coil</keyword>
<dbReference type="InterPro" id="IPR028133">
    <property type="entry name" value="Dynamitin"/>
</dbReference>
<dbReference type="AlphaFoldDB" id="A0A0W8D7R6"/>
<proteinExistence type="predicted"/>
<dbReference type="GO" id="GO:0007017">
    <property type="term" value="P:microtubule-based process"/>
    <property type="evidence" value="ECO:0007669"/>
    <property type="project" value="InterPro"/>
</dbReference>
<organism evidence="5 6">
    <name type="scientific">Phytophthora nicotianae</name>
    <name type="common">Potato buckeye rot agent</name>
    <name type="synonym">Phytophthora parasitica</name>
    <dbReference type="NCBI Taxonomy" id="4792"/>
    <lineage>
        <taxon>Eukaryota</taxon>
        <taxon>Sar</taxon>
        <taxon>Stramenopiles</taxon>
        <taxon>Oomycota</taxon>
        <taxon>Peronosporomycetes</taxon>
        <taxon>Peronosporales</taxon>
        <taxon>Peronosporaceae</taxon>
        <taxon>Phytophthora</taxon>
    </lineage>
</organism>
<dbReference type="Pfam" id="PF04912">
    <property type="entry name" value="Dynamitin"/>
    <property type="match status" value="1"/>
</dbReference>
<reference evidence="5 6" key="1">
    <citation type="submission" date="2015-11" db="EMBL/GenBank/DDBJ databases">
        <title>Genomes and virulence difference between two physiological races of Phytophthora nicotianae.</title>
        <authorList>
            <person name="Liu H."/>
            <person name="Ma X."/>
            <person name="Yu H."/>
            <person name="Fang D."/>
            <person name="Li Y."/>
            <person name="Wang X."/>
            <person name="Wang W."/>
            <person name="Dong Y."/>
            <person name="Xiao B."/>
        </authorList>
    </citation>
    <scope>NUCLEOTIDE SEQUENCE [LARGE SCALE GENOMIC DNA]</scope>
    <source>
        <strain evidence="6">race 1</strain>
    </source>
</reference>
<dbReference type="Proteomes" id="UP000054636">
    <property type="component" value="Unassembled WGS sequence"/>
</dbReference>
<evidence type="ECO:0000256" key="2">
    <source>
        <dbReference type="ARBA" id="ARBA00022490"/>
    </source>
</evidence>
<accession>A0A0W8D7R6</accession>
<evidence type="ECO:0000256" key="3">
    <source>
        <dbReference type="SAM" id="Coils"/>
    </source>
</evidence>
<dbReference type="GO" id="GO:0005869">
    <property type="term" value="C:dynactin complex"/>
    <property type="evidence" value="ECO:0007669"/>
    <property type="project" value="InterPro"/>
</dbReference>
<keyword evidence="2" id="KW-0963">Cytoplasm</keyword>
<dbReference type="EMBL" id="LNFP01000470">
    <property type="protein sequence ID" value="KUF92441.1"/>
    <property type="molecule type" value="Genomic_DNA"/>
</dbReference>
<feature type="coiled-coil region" evidence="3">
    <location>
        <begin position="114"/>
        <end position="141"/>
    </location>
</feature>
<sequence length="737" mass="74052">MDYSTEKEGTKRRKVMSTEVFETPEPEEAFQPYAPANASARQARAGVGAGPEAEGHFHDKSSMELDEQELPATQAFEVFMGKVYKPALPKQTEYESSASTGSSKATLESPLARFTRLSLELKELEADLTLLAADAEHKKHKVMVDAGQEAEFNEVMQGLNTLQLNLSALEKNAAFQPFLRSGSNSVAASSADAALSLQKDLTAKFFQQIDALKRQQQGQTTTPSSSDGAPIVYEIYSNGELNAVDRDAKTRVATLEARISTLERAIGSFQGQELRLDGVSSLSGASSADLTSAVAQLEQRVALMSEKNLDAVKTRTTALVHEFTLLSKLKQSPSVQGALNSQADREQIQKIYDQLSSLDAVTASVPTIVDRLVTLKSVHDEALNVTARVDRMEQTQASLSELLHSDAALLANRAGGTWGVFIAGSVALTVLEGVFAVGSVVVAAVPVGVSADDVGFDGDVVGVSASKGVVGMGTSAVGISTEVPGAVDGSVGIVVGVSASSGIVTSGVSTVGFPAEAPGVVDASVDEGVCGLKVTGDEVATAPPATGVSAVGPGTAAVGDSTEGSGGTVAIATVDAGAPEAVVGDGGSARIGMSEKEPAVDGVGAVGVDPVDADGVDGAGAVAVGCVDAVGDSVTGEVVAVGFPAAGVEVAVGGAASVGAVVGVSARIGTSSGNPSIVGAVVATGAVVVGFAELVAEGVAVSAGMVVTGAVEVDAVGVAVAGDVGVVGVVTEGLVEG</sequence>
<evidence type="ECO:0000313" key="6">
    <source>
        <dbReference type="Proteomes" id="UP000054636"/>
    </source>
</evidence>
<name>A0A0W8D7R6_PHYNI</name>
<dbReference type="GO" id="GO:0005737">
    <property type="term" value="C:cytoplasm"/>
    <property type="evidence" value="ECO:0007669"/>
    <property type="project" value="UniProtKB-SubCell"/>
</dbReference>
<protein>
    <submittedName>
        <fullName evidence="5">Uncharacterized protein</fullName>
    </submittedName>
</protein>
<comment type="caution">
    <text evidence="5">The sequence shown here is derived from an EMBL/GenBank/DDBJ whole genome shotgun (WGS) entry which is preliminary data.</text>
</comment>
<dbReference type="PANTHER" id="PTHR15346">
    <property type="entry name" value="DYNACTIN SUBUNIT"/>
    <property type="match status" value="1"/>
</dbReference>
<feature type="region of interest" description="Disordered" evidence="4">
    <location>
        <begin position="1"/>
        <end position="31"/>
    </location>
</feature>